<keyword evidence="2" id="KW-1185">Reference proteome</keyword>
<protein>
    <submittedName>
        <fullName evidence="1">Uncharacterized protein</fullName>
    </submittedName>
</protein>
<sequence length="68" mass="7966">LQGNVRKWKLYIIRSLSLFKKPLKLRHPDLVGFLGYCITNDDFMDHIGVISLGQMGLLTRRRRLRSPL</sequence>
<reference evidence="1" key="1">
    <citation type="submission" date="2022-06" db="EMBL/GenBank/DDBJ databases">
        <title>Uncovering the hologenomic basis of an extraordinary plant invasion.</title>
        <authorList>
            <person name="Bieker V.C."/>
            <person name="Martin M.D."/>
            <person name="Gilbert T."/>
            <person name="Hodgins K."/>
            <person name="Battlay P."/>
            <person name="Petersen B."/>
            <person name="Wilson J."/>
        </authorList>
    </citation>
    <scope>NUCLEOTIDE SEQUENCE</scope>
    <source>
        <strain evidence="1">AA19_3_7</strain>
        <tissue evidence="1">Leaf</tissue>
    </source>
</reference>
<dbReference type="Proteomes" id="UP001206925">
    <property type="component" value="Unassembled WGS sequence"/>
</dbReference>
<name>A0AAD5G1X6_AMBAR</name>
<gene>
    <name evidence="1" type="ORF">M8C21_025437</name>
</gene>
<dbReference type="EMBL" id="JAMZMK010011912">
    <property type="protein sequence ID" value="KAI7725560.1"/>
    <property type="molecule type" value="Genomic_DNA"/>
</dbReference>
<accession>A0AAD5G1X6</accession>
<organism evidence="1 2">
    <name type="scientific">Ambrosia artemisiifolia</name>
    <name type="common">Common ragweed</name>
    <dbReference type="NCBI Taxonomy" id="4212"/>
    <lineage>
        <taxon>Eukaryota</taxon>
        <taxon>Viridiplantae</taxon>
        <taxon>Streptophyta</taxon>
        <taxon>Embryophyta</taxon>
        <taxon>Tracheophyta</taxon>
        <taxon>Spermatophyta</taxon>
        <taxon>Magnoliopsida</taxon>
        <taxon>eudicotyledons</taxon>
        <taxon>Gunneridae</taxon>
        <taxon>Pentapetalae</taxon>
        <taxon>asterids</taxon>
        <taxon>campanulids</taxon>
        <taxon>Asterales</taxon>
        <taxon>Asteraceae</taxon>
        <taxon>Asteroideae</taxon>
        <taxon>Heliantheae alliance</taxon>
        <taxon>Heliantheae</taxon>
        <taxon>Ambrosia</taxon>
    </lineage>
</organism>
<feature type="non-terminal residue" evidence="1">
    <location>
        <position position="68"/>
    </location>
</feature>
<evidence type="ECO:0000313" key="2">
    <source>
        <dbReference type="Proteomes" id="UP001206925"/>
    </source>
</evidence>
<proteinExistence type="predicted"/>
<evidence type="ECO:0000313" key="1">
    <source>
        <dbReference type="EMBL" id="KAI7725560.1"/>
    </source>
</evidence>
<comment type="caution">
    <text evidence="1">The sequence shown here is derived from an EMBL/GenBank/DDBJ whole genome shotgun (WGS) entry which is preliminary data.</text>
</comment>
<dbReference type="AlphaFoldDB" id="A0AAD5G1X6"/>